<feature type="domain" description="Cdc37 N-terminal" evidence="6">
    <location>
        <begin position="4"/>
        <end position="113"/>
    </location>
</feature>
<evidence type="ECO:0000256" key="4">
    <source>
        <dbReference type="SAM" id="Coils"/>
    </source>
</evidence>
<evidence type="ECO:0008006" key="9">
    <source>
        <dbReference type="Google" id="ProtNLM"/>
    </source>
</evidence>
<dbReference type="Gene3D" id="6.10.140.250">
    <property type="match status" value="1"/>
</dbReference>
<dbReference type="InterPro" id="IPR038189">
    <property type="entry name" value="Cdc37_Hsp90-bd_sf"/>
</dbReference>
<evidence type="ECO:0000256" key="1">
    <source>
        <dbReference type="ARBA" id="ARBA00004496"/>
    </source>
</evidence>
<evidence type="ECO:0000313" key="7">
    <source>
        <dbReference type="EMBL" id="CAK9065666.1"/>
    </source>
</evidence>
<dbReference type="Proteomes" id="UP001642484">
    <property type="component" value="Unassembled WGS sequence"/>
</dbReference>
<proteinExistence type="inferred from homology"/>
<feature type="domain" description="Cdc37 Hsp90 binding" evidence="5">
    <location>
        <begin position="118"/>
        <end position="274"/>
    </location>
</feature>
<dbReference type="PANTHER" id="PTHR12800">
    <property type="entry name" value="CDC37-RELATED"/>
    <property type="match status" value="1"/>
</dbReference>
<dbReference type="PANTHER" id="PTHR12800:SF4">
    <property type="entry name" value="HSP90 CO-CHAPERONE CDC37"/>
    <property type="match status" value="1"/>
</dbReference>
<dbReference type="SMART" id="SM01071">
    <property type="entry name" value="CDC37_N"/>
    <property type="match status" value="1"/>
</dbReference>
<evidence type="ECO:0000313" key="8">
    <source>
        <dbReference type="Proteomes" id="UP001642484"/>
    </source>
</evidence>
<dbReference type="EMBL" id="CAXAMN010022028">
    <property type="protein sequence ID" value="CAK9065666.1"/>
    <property type="molecule type" value="Genomic_DNA"/>
</dbReference>
<keyword evidence="3" id="KW-0963">Cytoplasm</keyword>
<comment type="caution">
    <text evidence="7">The sequence shown here is derived from an EMBL/GenBank/DDBJ whole genome shotgun (WGS) entry which is preliminary data.</text>
</comment>
<organism evidence="7 8">
    <name type="scientific">Durusdinium trenchii</name>
    <dbReference type="NCBI Taxonomy" id="1381693"/>
    <lineage>
        <taxon>Eukaryota</taxon>
        <taxon>Sar</taxon>
        <taxon>Alveolata</taxon>
        <taxon>Dinophyceae</taxon>
        <taxon>Suessiales</taxon>
        <taxon>Symbiodiniaceae</taxon>
        <taxon>Durusdinium</taxon>
    </lineage>
</organism>
<dbReference type="InterPro" id="IPR013874">
    <property type="entry name" value="Cdc37_Hsp90-bd"/>
</dbReference>
<evidence type="ECO:0000259" key="5">
    <source>
        <dbReference type="SMART" id="SM01070"/>
    </source>
</evidence>
<dbReference type="Pfam" id="PF03234">
    <property type="entry name" value="CDC37_N"/>
    <property type="match status" value="1"/>
</dbReference>
<reference evidence="7 8" key="1">
    <citation type="submission" date="2024-02" db="EMBL/GenBank/DDBJ databases">
        <authorList>
            <person name="Chen Y."/>
            <person name="Shah S."/>
            <person name="Dougan E. K."/>
            <person name="Thang M."/>
            <person name="Chan C."/>
        </authorList>
    </citation>
    <scope>NUCLEOTIDE SEQUENCE [LARGE SCALE GENOMIC DNA]</scope>
</reference>
<feature type="coiled-coil region" evidence="4">
    <location>
        <begin position="43"/>
        <end position="97"/>
    </location>
</feature>
<evidence type="ECO:0000256" key="2">
    <source>
        <dbReference type="ARBA" id="ARBA00006222"/>
    </source>
</evidence>
<dbReference type="SUPFAM" id="SSF101391">
    <property type="entry name" value="Hsp90 co-chaperone CDC37"/>
    <property type="match status" value="1"/>
</dbReference>
<evidence type="ECO:0000256" key="3">
    <source>
        <dbReference type="ARBA" id="ARBA00022490"/>
    </source>
</evidence>
<evidence type="ECO:0000259" key="6">
    <source>
        <dbReference type="SMART" id="SM01071"/>
    </source>
</evidence>
<gene>
    <name evidence="7" type="ORF">CCMP2556_LOCUS32276</name>
</gene>
<comment type="subcellular location">
    <subcellularLocation>
        <location evidence="1">Cytoplasm</location>
    </subcellularLocation>
</comment>
<keyword evidence="4" id="KW-0175">Coiled coil</keyword>
<dbReference type="InterPro" id="IPR004918">
    <property type="entry name" value="Cdc37"/>
</dbReference>
<comment type="similarity">
    <text evidence="2">Belongs to the CDC37 family.</text>
</comment>
<accession>A0ABP0NPG5</accession>
<dbReference type="Gene3D" id="1.20.58.610">
    <property type="entry name" value="Cdc37, Hsp90 binding domain"/>
    <property type="match status" value="1"/>
</dbReference>
<dbReference type="SMART" id="SM01070">
    <property type="entry name" value="CDC37_M"/>
    <property type="match status" value="1"/>
</dbReference>
<sequence length="348" mass="39941">MPSGFDYSKWNNIELSDDEEDVHPNIDKASWFRYKHQTRVERDEDEEKKQLALEKQLEKLQKEYDSFGEGGKDHLKAKKIKVELDKVQEELETMEKNKKWNADNMCKTVEQKTVLSDSKDTPGPEPRLQGEAVAQGYCEFVEENEDLLESYIALGEEEDLEKVGNFLRAHGGKLLQGEHAESYLLLDCLEKEMNGLHQEMTQSVRQYQLLVQLREFSRAAGRPARDSVNPIFQRLIEHEGTQESFEETCQNFVRRIEKRAVEKKKEMDAEEAANPLGPGGLDPMEVFATLPEEMQWPTQLGSNAHLHPRLRGRGHGARGWVLQDGSILGLLGWHHRLGAATMRAQTQM</sequence>
<protein>
    <recommendedName>
        <fullName evidence="9">Hsp90 chaperone protein kinase-targeting subunit</fullName>
    </recommendedName>
</protein>
<dbReference type="InterPro" id="IPR013855">
    <property type="entry name" value="Cdc37_N_dom"/>
</dbReference>
<keyword evidence="8" id="KW-1185">Reference proteome</keyword>
<name>A0ABP0NPG5_9DINO</name>
<dbReference type="Pfam" id="PF08565">
    <property type="entry name" value="CDC37_M"/>
    <property type="match status" value="1"/>
</dbReference>